<proteinExistence type="predicted"/>
<name>A0ABN3EVR4_9ACTN</name>
<evidence type="ECO:0000256" key="1">
    <source>
        <dbReference type="SAM" id="Phobius"/>
    </source>
</evidence>
<comment type="caution">
    <text evidence="2">The sequence shown here is derived from an EMBL/GenBank/DDBJ whole genome shotgun (WGS) entry which is preliminary data.</text>
</comment>
<feature type="transmembrane region" description="Helical" evidence="1">
    <location>
        <begin position="58"/>
        <end position="82"/>
    </location>
</feature>
<evidence type="ECO:0000313" key="3">
    <source>
        <dbReference type="Proteomes" id="UP001500305"/>
    </source>
</evidence>
<dbReference type="EMBL" id="BAAATR010000045">
    <property type="protein sequence ID" value="GAA2272418.1"/>
    <property type="molecule type" value="Genomic_DNA"/>
</dbReference>
<evidence type="ECO:0000313" key="2">
    <source>
        <dbReference type="EMBL" id="GAA2272418.1"/>
    </source>
</evidence>
<keyword evidence="3" id="KW-1185">Reference proteome</keyword>
<protein>
    <submittedName>
        <fullName evidence="2">Uncharacterized protein</fullName>
    </submittedName>
</protein>
<keyword evidence="1" id="KW-0472">Membrane</keyword>
<sequence length="121" mass="12499">MADTYANEPSRARQGDELTWPWVLLGLLQLLAATPMLTMILGGGLVAGVMGLASGGTVGAVVLLALLLVSGPALGLALPALMLLSPAVRRGNRAALFALHCCGLLLGTAIEYFCWIAPAMR</sequence>
<organism evidence="2 3">
    <name type="scientific">Kitasatospora cystarginea</name>
    <dbReference type="NCBI Taxonomy" id="58350"/>
    <lineage>
        <taxon>Bacteria</taxon>
        <taxon>Bacillati</taxon>
        <taxon>Actinomycetota</taxon>
        <taxon>Actinomycetes</taxon>
        <taxon>Kitasatosporales</taxon>
        <taxon>Streptomycetaceae</taxon>
        <taxon>Kitasatospora</taxon>
    </lineage>
</organism>
<dbReference type="Proteomes" id="UP001500305">
    <property type="component" value="Unassembled WGS sequence"/>
</dbReference>
<keyword evidence="1" id="KW-1133">Transmembrane helix</keyword>
<dbReference type="RefSeq" id="WP_344640417.1">
    <property type="nucleotide sequence ID" value="NZ_BAAATR010000045.1"/>
</dbReference>
<gene>
    <name evidence="2" type="ORF">GCM10010430_67980</name>
</gene>
<feature type="transmembrane region" description="Helical" evidence="1">
    <location>
        <begin position="94"/>
        <end position="115"/>
    </location>
</feature>
<keyword evidence="1" id="KW-0812">Transmembrane</keyword>
<reference evidence="2 3" key="1">
    <citation type="journal article" date="2019" name="Int. J. Syst. Evol. Microbiol.">
        <title>The Global Catalogue of Microorganisms (GCM) 10K type strain sequencing project: providing services to taxonomists for standard genome sequencing and annotation.</title>
        <authorList>
            <consortium name="The Broad Institute Genomics Platform"/>
            <consortium name="The Broad Institute Genome Sequencing Center for Infectious Disease"/>
            <person name="Wu L."/>
            <person name="Ma J."/>
        </authorList>
    </citation>
    <scope>NUCLEOTIDE SEQUENCE [LARGE SCALE GENOMIC DNA]</scope>
    <source>
        <strain evidence="2 3">JCM 7356</strain>
    </source>
</reference>
<feature type="transmembrane region" description="Helical" evidence="1">
    <location>
        <begin position="20"/>
        <end position="46"/>
    </location>
</feature>
<accession>A0ABN3EVR4</accession>